<evidence type="ECO:0000256" key="7">
    <source>
        <dbReference type="SAM" id="Phobius"/>
    </source>
</evidence>
<feature type="transmembrane region" description="Helical" evidence="7">
    <location>
        <begin position="149"/>
        <end position="169"/>
    </location>
</feature>
<dbReference type="InterPro" id="IPR032692">
    <property type="entry name" value="YccS_N"/>
</dbReference>
<feature type="domain" description="Integral membrane protein YccS N-terminal" evidence="8">
    <location>
        <begin position="71"/>
        <end position="354"/>
    </location>
</feature>
<dbReference type="RefSeq" id="WP_090620205.1">
    <property type="nucleotide sequence ID" value="NZ_FOFJ01000007.1"/>
</dbReference>
<dbReference type="InterPro" id="IPR010019">
    <property type="entry name" value="Integral_membrane_YccS"/>
</dbReference>
<dbReference type="Pfam" id="PF12805">
    <property type="entry name" value="FUSC-like"/>
    <property type="match status" value="1"/>
</dbReference>
<sequence length="724" mass="80064">MPSTSLSQPFRQLWAHHIFGYSLRVFIALTGSMALCWALERMDLLVPLFLGIIASALAETDDSWEGRLQALLVTLACFAAAAFAVELLFPYPWRFVAALALSSFGLTMLGALGERYATIASGTLILSIYTMIGIDQRGGPPLDLWREPLVLVAGAAWYGALSVIWQALFSTQPVQQSLARVFRELGEYLKLKASLFEPVRPLDVESRRLALVQRNGQVVAALNAAKEIILHRVANGRPTPEVNRYLKLYFLAQDLHERASSSHYPYNALAEAFFHSDVLFRCRRVIRQQGKSCLALAQAIELRQPFDYLDQTPALDDLQTSLAHLHLQSNPAWRKLLRSLDALADNLAHIDRLLHDARNPDALAEAQDSSLLDREPQSLGEALDRLRQQLTPASRPFRHALRLAAALSAGYGLLHLIHPSQGYWILLTTLFVCQPNFGATRRRVSQRIAGTVFGLLAGWVLFALFPSLLVQSLFAVIAGVVFFATRASHYTLATAAITLLVLSCFNQTGDSYGLIWPRLVDTLLGSLIAGLAVFLILPDWQNRQLNQVLANTLTCNARYLRQLMQQYRSGKSDDLAYRLARRHAHNADAALSSTLSGMLLEPGHFRRDTDLGFRFLILSHTLLGHLSALGAHRERLPETDGRPPLDEAAERLAGSLEGIARELAGNRPVTVDGTTEQALAQTLEQLPEEQDDRLRLVQSQLALIAGQLGPLRGLAAHLQQNPAA</sequence>
<gene>
    <name evidence="10" type="ORF">SAMN04244573_01114</name>
</gene>
<feature type="transmembrane region" description="Helical" evidence="7">
    <location>
        <begin position="44"/>
        <end position="61"/>
    </location>
</feature>
<evidence type="ECO:0000313" key="10">
    <source>
        <dbReference type="EMBL" id="SEQ16496.1"/>
    </source>
</evidence>
<evidence type="ECO:0000313" key="11">
    <source>
        <dbReference type="Proteomes" id="UP000199267"/>
    </source>
</evidence>
<dbReference type="NCBIfam" id="TIGR01667">
    <property type="entry name" value="YCCS_YHFK"/>
    <property type="match status" value="1"/>
</dbReference>
<proteinExistence type="inferred from homology"/>
<dbReference type="NCBIfam" id="TIGR01666">
    <property type="entry name" value="YCCS"/>
    <property type="match status" value="1"/>
</dbReference>
<dbReference type="Proteomes" id="UP000199267">
    <property type="component" value="Unassembled WGS sequence"/>
</dbReference>
<evidence type="ECO:0000256" key="5">
    <source>
        <dbReference type="ARBA" id="ARBA00023136"/>
    </source>
</evidence>
<keyword evidence="5 7" id="KW-0472">Membrane</keyword>
<dbReference type="AlphaFoldDB" id="A0A1H9DSN1"/>
<evidence type="ECO:0000256" key="2">
    <source>
        <dbReference type="ARBA" id="ARBA00022475"/>
    </source>
</evidence>
<comment type="subcellular location">
    <subcellularLocation>
        <location evidence="1">Cell membrane</location>
        <topology evidence="1">Multi-pass membrane protein</topology>
    </subcellularLocation>
</comment>
<reference evidence="10 11" key="1">
    <citation type="submission" date="2016-10" db="EMBL/GenBank/DDBJ databases">
        <authorList>
            <person name="de Groot N.N."/>
        </authorList>
    </citation>
    <scope>NUCLEOTIDE SEQUENCE [LARGE SCALE GENOMIC DNA]</scope>
    <source>
        <strain evidence="10 11">DSM 378</strain>
    </source>
</reference>
<feature type="domain" description="Integral membrane bound transporter" evidence="9">
    <location>
        <begin position="412"/>
        <end position="529"/>
    </location>
</feature>
<feature type="transmembrane region" description="Helical" evidence="7">
    <location>
        <begin position="490"/>
        <end position="507"/>
    </location>
</feature>
<evidence type="ECO:0000256" key="1">
    <source>
        <dbReference type="ARBA" id="ARBA00004651"/>
    </source>
</evidence>
<dbReference type="EMBL" id="FOFJ01000007">
    <property type="protein sequence ID" value="SEQ16496.1"/>
    <property type="molecule type" value="Genomic_DNA"/>
</dbReference>
<evidence type="ECO:0000259" key="9">
    <source>
        <dbReference type="Pfam" id="PF13515"/>
    </source>
</evidence>
<evidence type="ECO:0000259" key="8">
    <source>
        <dbReference type="Pfam" id="PF12805"/>
    </source>
</evidence>
<feature type="transmembrane region" description="Helical" evidence="7">
    <location>
        <begin position="452"/>
        <end position="484"/>
    </location>
</feature>
<evidence type="ECO:0000256" key="4">
    <source>
        <dbReference type="ARBA" id="ARBA00022989"/>
    </source>
</evidence>
<name>A0A1H9DSN1_9GAMM</name>
<keyword evidence="2" id="KW-1003">Cell membrane</keyword>
<feature type="transmembrane region" description="Helical" evidence="7">
    <location>
        <begin position="116"/>
        <end position="134"/>
    </location>
</feature>
<evidence type="ECO:0000256" key="6">
    <source>
        <dbReference type="ARBA" id="ARBA00043993"/>
    </source>
</evidence>
<keyword evidence="4 7" id="KW-1133">Transmembrane helix</keyword>
<feature type="transmembrane region" description="Helical" evidence="7">
    <location>
        <begin position="21"/>
        <end position="38"/>
    </location>
</feature>
<dbReference type="PANTHER" id="PTHR30509">
    <property type="entry name" value="P-HYDROXYBENZOIC ACID EFFLUX PUMP SUBUNIT-RELATED"/>
    <property type="match status" value="1"/>
</dbReference>
<dbReference type="PANTHER" id="PTHR30509:SF8">
    <property type="entry name" value="INNER MEMBRANE PROTEIN YCCS"/>
    <property type="match status" value="1"/>
</dbReference>
<dbReference type="Pfam" id="PF13515">
    <property type="entry name" value="FUSC_2"/>
    <property type="match status" value="1"/>
</dbReference>
<feature type="transmembrane region" description="Helical" evidence="7">
    <location>
        <begin position="68"/>
        <end position="85"/>
    </location>
</feature>
<evidence type="ECO:0000256" key="3">
    <source>
        <dbReference type="ARBA" id="ARBA00022692"/>
    </source>
</evidence>
<dbReference type="GO" id="GO:0005886">
    <property type="term" value="C:plasma membrane"/>
    <property type="evidence" value="ECO:0007669"/>
    <property type="project" value="UniProtKB-SubCell"/>
</dbReference>
<keyword evidence="3 7" id="KW-0812">Transmembrane</keyword>
<protein>
    <submittedName>
        <fullName evidence="10">TIGR01666 family membrane protein</fullName>
    </submittedName>
</protein>
<feature type="transmembrane region" description="Helical" evidence="7">
    <location>
        <begin position="519"/>
        <end position="537"/>
    </location>
</feature>
<dbReference type="InterPro" id="IPR010020">
    <property type="entry name" value="Integral_membrane_YCCS_YHJK"/>
</dbReference>
<organism evidence="10 11">
    <name type="scientific">Azotobacter beijerinckii</name>
    <dbReference type="NCBI Taxonomy" id="170623"/>
    <lineage>
        <taxon>Bacteria</taxon>
        <taxon>Pseudomonadati</taxon>
        <taxon>Pseudomonadota</taxon>
        <taxon>Gammaproteobacteria</taxon>
        <taxon>Pseudomonadales</taxon>
        <taxon>Pseudomonadaceae</taxon>
        <taxon>Azotobacter</taxon>
    </lineage>
</organism>
<dbReference type="InterPro" id="IPR049453">
    <property type="entry name" value="Memb_transporter_dom"/>
</dbReference>
<accession>A0A1H9DSN1</accession>
<comment type="similarity">
    <text evidence="6">Belongs to the YccS/YhfK family.</text>
</comment>